<dbReference type="STRING" id="694270.A0A395RHG8"/>
<gene>
    <name evidence="5" type="ORF">FLONG3_11235</name>
</gene>
<dbReference type="AlphaFoldDB" id="A0A395RHG8"/>
<dbReference type="PANTHER" id="PTHR23077:SF27">
    <property type="entry name" value="ATPASE FAMILY GENE 2 PROTEIN HOMOLOG A"/>
    <property type="match status" value="1"/>
</dbReference>
<name>A0A395RHG8_9HYPO</name>
<keyword evidence="3" id="KW-0175">Coiled coil</keyword>
<dbReference type="SUPFAM" id="SSF52540">
    <property type="entry name" value="P-loop containing nucleoside triphosphate hydrolases"/>
    <property type="match status" value="2"/>
</dbReference>
<keyword evidence="2" id="KW-0067">ATP-binding</keyword>
<organism evidence="5 6">
    <name type="scientific">Fusarium longipes</name>
    <dbReference type="NCBI Taxonomy" id="694270"/>
    <lineage>
        <taxon>Eukaryota</taxon>
        <taxon>Fungi</taxon>
        <taxon>Dikarya</taxon>
        <taxon>Ascomycota</taxon>
        <taxon>Pezizomycotina</taxon>
        <taxon>Sordariomycetes</taxon>
        <taxon>Hypocreomycetidae</taxon>
        <taxon>Hypocreales</taxon>
        <taxon>Nectriaceae</taxon>
        <taxon>Fusarium</taxon>
    </lineage>
</organism>
<evidence type="ECO:0000256" key="2">
    <source>
        <dbReference type="ARBA" id="ARBA00022840"/>
    </source>
</evidence>
<dbReference type="SMART" id="SM00382">
    <property type="entry name" value="AAA"/>
    <property type="match status" value="2"/>
</dbReference>
<evidence type="ECO:0000313" key="5">
    <source>
        <dbReference type="EMBL" id="RGP59259.1"/>
    </source>
</evidence>
<evidence type="ECO:0000313" key="6">
    <source>
        <dbReference type="Proteomes" id="UP000266234"/>
    </source>
</evidence>
<feature type="domain" description="AAA+ ATPase" evidence="4">
    <location>
        <begin position="282"/>
        <end position="414"/>
    </location>
</feature>
<evidence type="ECO:0000256" key="1">
    <source>
        <dbReference type="ARBA" id="ARBA00022741"/>
    </source>
</evidence>
<dbReference type="InterPro" id="IPR041569">
    <property type="entry name" value="AAA_lid_3"/>
</dbReference>
<sequence>MLAKSIEVKVRPLANTKLEKASLHGAARIYVSKDTLISLTGTIDVGKHCILTRLESAVTKGSAEEDGQGLQQDLQREASLWSFTEKNLSPNVVVMTRAFQEASGFKIGDLVRITLAGTTPIADEVVLRDVTEKTDKTSDDLERLEEHEKASKYKPSWEMLAAPAFGKETPKELSKKRVRTNSLQVRAELLFPGMVVEATLSSKWRRNFKVVSVNSQTNSLAKFANSTTITILDENAANAEIDAQSGGDLVVTGVPGMARSIKALNRFLDAFRTGLLFRGERESCAFVIHGGHGTGKSFILSRIAATRWGKVHRIKPSDKLASMRETFKLAKSQQPSMILIDDLQDLITKDRSNRDSVIELLSDELDDLAESIASNNSLPRVVLVATCSDFFTDIPNVLRRPTRFNDHAPLFIPKTQERLEILEFLDLPINPAEKKSVLLGLAEGTHAYSPLDLAMLCRKAKYDMGIRLREAGVDHTSNEEHFLKGSDIEKAKEATPPTAMRDVNLNPPTIHWRDVGGQDVLKKVLNRMVNYTKNPERFLRPPAKGLLLYGPPGCSKTLSAQAAATESGFNFFAVKGAELLNMYVGETERAIRVLFDRARSAAPSIIFFDEIDSIGGQRTGSGSASRSTGAVNMLTTLLTEMDGFEALEGVLILAATNRPQSMDPALMRPGRFDQLLYVGPPDEAAREAIFKVHLRGLPLAPDVDIPELSRRADGHSGAEIKAICNETCLIAQERYDAGESENLELSMIDLTTMLERTPRNITKKMLDDYEKWSEQFKKV</sequence>
<protein>
    <submittedName>
        <fullName evidence="5">Aaa family atpase</fullName>
    </submittedName>
</protein>
<dbReference type="GO" id="GO:0005737">
    <property type="term" value="C:cytoplasm"/>
    <property type="evidence" value="ECO:0007669"/>
    <property type="project" value="TreeGrafter"/>
</dbReference>
<dbReference type="Proteomes" id="UP000266234">
    <property type="component" value="Unassembled WGS sequence"/>
</dbReference>
<dbReference type="PROSITE" id="PS00674">
    <property type="entry name" value="AAA"/>
    <property type="match status" value="1"/>
</dbReference>
<dbReference type="InterPro" id="IPR003959">
    <property type="entry name" value="ATPase_AAA_core"/>
</dbReference>
<evidence type="ECO:0000259" key="4">
    <source>
        <dbReference type="SMART" id="SM00382"/>
    </source>
</evidence>
<proteinExistence type="predicted"/>
<dbReference type="PANTHER" id="PTHR23077">
    <property type="entry name" value="AAA-FAMILY ATPASE"/>
    <property type="match status" value="1"/>
</dbReference>
<dbReference type="OrthoDB" id="27435at2759"/>
<dbReference type="Pfam" id="PF00004">
    <property type="entry name" value="AAA"/>
    <property type="match status" value="2"/>
</dbReference>
<comment type="caution">
    <text evidence="5">The sequence shown here is derived from an EMBL/GenBank/DDBJ whole genome shotgun (WGS) entry which is preliminary data.</text>
</comment>
<keyword evidence="6" id="KW-1185">Reference proteome</keyword>
<dbReference type="GO" id="GO:0016887">
    <property type="term" value="F:ATP hydrolysis activity"/>
    <property type="evidence" value="ECO:0007669"/>
    <property type="project" value="InterPro"/>
</dbReference>
<dbReference type="EMBL" id="PXOG01000391">
    <property type="protein sequence ID" value="RGP59259.1"/>
    <property type="molecule type" value="Genomic_DNA"/>
</dbReference>
<reference evidence="5 6" key="1">
    <citation type="journal article" date="2018" name="PLoS Pathog.">
        <title>Evolution of structural diversity of trichothecenes, a family of toxins produced by plant pathogenic and entomopathogenic fungi.</title>
        <authorList>
            <person name="Proctor R.H."/>
            <person name="McCormick S.P."/>
            <person name="Kim H.S."/>
            <person name="Cardoza R.E."/>
            <person name="Stanley A.M."/>
            <person name="Lindo L."/>
            <person name="Kelly A."/>
            <person name="Brown D.W."/>
            <person name="Lee T."/>
            <person name="Vaughan M.M."/>
            <person name="Alexander N.J."/>
            <person name="Busman M."/>
            <person name="Gutierrez S."/>
        </authorList>
    </citation>
    <scope>NUCLEOTIDE SEQUENCE [LARGE SCALE GENOMIC DNA]</scope>
    <source>
        <strain evidence="5 6">NRRL 20695</strain>
    </source>
</reference>
<dbReference type="GO" id="GO:0005524">
    <property type="term" value="F:ATP binding"/>
    <property type="evidence" value="ECO:0007669"/>
    <property type="project" value="UniProtKB-KW"/>
</dbReference>
<dbReference type="InterPro" id="IPR027417">
    <property type="entry name" value="P-loop_NTPase"/>
</dbReference>
<dbReference type="FunFam" id="3.40.50.300:FF:001025">
    <property type="entry name" value="ATPase family, AAA domain-containing 2B"/>
    <property type="match status" value="1"/>
</dbReference>
<evidence type="ECO:0000256" key="3">
    <source>
        <dbReference type="ARBA" id="ARBA00023054"/>
    </source>
</evidence>
<dbReference type="Pfam" id="PF17862">
    <property type="entry name" value="AAA_lid_3"/>
    <property type="match status" value="1"/>
</dbReference>
<accession>A0A395RHG8</accession>
<dbReference type="InterPro" id="IPR050168">
    <property type="entry name" value="AAA_ATPase_domain"/>
</dbReference>
<dbReference type="Gene3D" id="1.10.8.60">
    <property type="match status" value="2"/>
</dbReference>
<dbReference type="InterPro" id="IPR003960">
    <property type="entry name" value="ATPase_AAA_CS"/>
</dbReference>
<dbReference type="Gene3D" id="3.40.50.300">
    <property type="entry name" value="P-loop containing nucleotide triphosphate hydrolases"/>
    <property type="match status" value="2"/>
</dbReference>
<dbReference type="InterPro" id="IPR003593">
    <property type="entry name" value="AAA+_ATPase"/>
</dbReference>
<keyword evidence="1" id="KW-0547">Nucleotide-binding</keyword>
<feature type="domain" description="AAA+ ATPase" evidence="4">
    <location>
        <begin position="542"/>
        <end position="682"/>
    </location>
</feature>